<protein>
    <recommendedName>
        <fullName evidence="4">Transmembrane protein</fullName>
    </recommendedName>
</protein>
<organism evidence="2 3">
    <name type="scientific">Bacteroides uniformis</name>
    <dbReference type="NCBI Taxonomy" id="820"/>
    <lineage>
        <taxon>Bacteria</taxon>
        <taxon>Pseudomonadati</taxon>
        <taxon>Bacteroidota</taxon>
        <taxon>Bacteroidia</taxon>
        <taxon>Bacteroidales</taxon>
        <taxon>Bacteroidaceae</taxon>
        <taxon>Bacteroides</taxon>
    </lineage>
</organism>
<dbReference type="Proteomes" id="UP000095788">
    <property type="component" value="Unassembled WGS sequence"/>
</dbReference>
<proteinExistence type="predicted"/>
<feature type="transmembrane region" description="Helical" evidence="1">
    <location>
        <begin position="99"/>
        <end position="119"/>
    </location>
</feature>
<name>A0A174PGL9_BACUN</name>
<evidence type="ECO:0000313" key="3">
    <source>
        <dbReference type="Proteomes" id="UP000095788"/>
    </source>
</evidence>
<sequence>MKFFIDAMYYQFFIYNRDKFRIENPHERTIMLICGILFLPIVVIVYLLIKDNFDYKLPFVIFILIYIIMYRFLYGYYIKKGNGMKIVKQKPLLLNNQRFSVIISWMIYPLLVASLYFILKYRWLFDFLS</sequence>
<gene>
    <name evidence="2" type="ORF">ERS852554_01122</name>
</gene>
<keyword evidence="1" id="KW-1133">Transmembrane helix</keyword>
<evidence type="ECO:0008006" key="4">
    <source>
        <dbReference type="Google" id="ProtNLM"/>
    </source>
</evidence>
<reference evidence="2 3" key="1">
    <citation type="submission" date="2015-09" db="EMBL/GenBank/DDBJ databases">
        <authorList>
            <consortium name="Pathogen Informatics"/>
        </authorList>
    </citation>
    <scope>NUCLEOTIDE SEQUENCE [LARGE SCALE GENOMIC DNA]</scope>
    <source>
        <strain evidence="2 3">2789STDY5834942</strain>
    </source>
</reference>
<dbReference type="AlphaFoldDB" id="A0A174PGL9"/>
<evidence type="ECO:0000256" key="1">
    <source>
        <dbReference type="SAM" id="Phobius"/>
    </source>
</evidence>
<feature type="transmembrane region" description="Helical" evidence="1">
    <location>
        <begin position="29"/>
        <end position="49"/>
    </location>
</feature>
<dbReference type="EMBL" id="CZBF01000002">
    <property type="protein sequence ID" value="CUP58731.1"/>
    <property type="molecule type" value="Genomic_DNA"/>
</dbReference>
<feature type="transmembrane region" description="Helical" evidence="1">
    <location>
        <begin position="55"/>
        <end position="78"/>
    </location>
</feature>
<evidence type="ECO:0000313" key="2">
    <source>
        <dbReference type="EMBL" id="CUP58731.1"/>
    </source>
</evidence>
<keyword evidence="1" id="KW-0812">Transmembrane</keyword>
<accession>A0A174PGL9</accession>
<keyword evidence="1" id="KW-0472">Membrane</keyword>